<organism evidence="7 8">
    <name type="scientific">Candidatus Thermofonsia Clade 3 bacterium</name>
    <dbReference type="NCBI Taxonomy" id="2364212"/>
    <lineage>
        <taxon>Bacteria</taxon>
        <taxon>Bacillati</taxon>
        <taxon>Chloroflexota</taxon>
        <taxon>Candidatus Thermofontia</taxon>
        <taxon>Candidatus Thermofonsia Clade 3</taxon>
    </lineage>
</organism>
<keyword evidence="5" id="KW-0472">Membrane</keyword>
<comment type="similarity">
    <text evidence="1">Belongs to the SCO1/2 family.</text>
</comment>
<feature type="disulfide bond" description="Redox-active" evidence="4">
    <location>
        <begin position="87"/>
        <end position="91"/>
    </location>
</feature>
<dbReference type="InterPro" id="IPR036249">
    <property type="entry name" value="Thioredoxin-like_sf"/>
</dbReference>
<evidence type="ECO:0000256" key="3">
    <source>
        <dbReference type="PIRSR" id="PIRSR603782-1"/>
    </source>
</evidence>
<accession>A0A2M8QB78</accession>
<feature type="binding site" evidence="3">
    <location>
        <position position="178"/>
    </location>
    <ligand>
        <name>Cu cation</name>
        <dbReference type="ChEBI" id="CHEBI:23378"/>
    </ligand>
</feature>
<evidence type="ECO:0000313" key="8">
    <source>
        <dbReference type="Proteomes" id="UP000230790"/>
    </source>
</evidence>
<dbReference type="CDD" id="cd02968">
    <property type="entry name" value="SCO"/>
    <property type="match status" value="1"/>
</dbReference>
<dbReference type="PROSITE" id="PS51352">
    <property type="entry name" value="THIOREDOXIN_2"/>
    <property type="match status" value="1"/>
</dbReference>
<dbReference type="Proteomes" id="UP000230790">
    <property type="component" value="Unassembled WGS sequence"/>
</dbReference>
<dbReference type="AlphaFoldDB" id="A0A2M8QB78"/>
<feature type="domain" description="Thioredoxin" evidence="6">
    <location>
        <begin position="25"/>
        <end position="213"/>
    </location>
</feature>
<evidence type="ECO:0000256" key="5">
    <source>
        <dbReference type="SAM" id="Phobius"/>
    </source>
</evidence>
<proteinExistence type="inferred from homology"/>
<dbReference type="EMBL" id="PGTN01000069">
    <property type="protein sequence ID" value="PJF47073.1"/>
    <property type="molecule type" value="Genomic_DNA"/>
</dbReference>
<dbReference type="GO" id="GO:0046872">
    <property type="term" value="F:metal ion binding"/>
    <property type="evidence" value="ECO:0007669"/>
    <property type="project" value="UniProtKB-KW"/>
</dbReference>
<dbReference type="InterPro" id="IPR013766">
    <property type="entry name" value="Thioredoxin_domain"/>
</dbReference>
<gene>
    <name evidence="7" type="ORF">CUN48_10470</name>
</gene>
<dbReference type="Gene3D" id="3.40.30.10">
    <property type="entry name" value="Glutaredoxin"/>
    <property type="match status" value="1"/>
</dbReference>
<keyword evidence="5" id="KW-0812">Transmembrane</keyword>
<keyword evidence="4" id="KW-1015">Disulfide bond</keyword>
<name>A0A2M8QB78_9CHLR</name>
<feature type="transmembrane region" description="Helical" evidence="5">
    <location>
        <begin position="12"/>
        <end position="31"/>
    </location>
</feature>
<keyword evidence="5" id="KW-1133">Transmembrane helix</keyword>
<keyword evidence="3" id="KW-0479">Metal-binding</keyword>
<feature type="binding site" evidence="3">
    <location>
        <position position="91"/>
    </location>
    <ligand>
        <name>Cu cation</name>
        <dbReference type="ChEBI" id="CHEBI:23378"/>
    </ligand>
</feature>
<dbReference type="PANTHER" id="PTHR12151">
    <property type="entry name" value="ELECTRON TRANSPORT PROTIN SCO1/SENC FAMILY MEMBER"/>
    <property type="match status" value="1"/>
</dbReference>
<evidence type="ECO:0000256" key="1">
    <source>
        <dbReference type="ARBA" id="ARBA00010996"/>
    </source>
</evidence>
<feature type="binding site" evidence="3">
    <location>
        <position position="87"/>
    </location>
    <ligand>
        <name>Cu cation</name>
        <dbReference type="ChEBI" id="CHEBI:23378"/>
    </ligand>
</feature>
<comment type="caution">
    <text evidence="7">The sequence shown here is derived from an EMBL/GenBank/DDBJ whole genome shotgun (WGS) entry which is preliminary data.</text>
</comment>
<dbReference type="InterPro" id="IPR003782">
    <property type="entry name" value="SCO1/SenC"/>
</dbReference>
<dbReference type="SUPFAM" id="SSF52833">
    <property type="entry name" value="Thioredoxin-like"/>
    <property type="match status" value="1"/>
</dbReference>
<dbReference type="PANTHER" id="PTHR12151:SF25">
    <property type="entry name" value="LINALOOL DEHYDRATASE_ISOMERASE DOMAIN-CONTAINING PROTEIN"/>
    <property type="match status" value="1"/>
</dbReference>
<evidence type="ECO:0000256" key="4">
    <source>
        <dbReference type="PIRSR" id="PIRSR603782-2"/>
    </source>
</evidence>
<evidence type="ECO:0000313" key="7">
    <source>
        <dbReference type="EMBL" id="PJF47073.1"/>
    </source>
</evidence>
<protein>
    <submittedName>
        <fullName evidence="7">SCO family protein</fullName>
    </submittedName>
</protein>
<evidence type="ECO:0000259" key="6">
    <source>
        <dbReference type="PROSITE" id="PS51352"/>
    </source>
</evidence>
<sequence length="215" mass="23670">MNTRSDGFKVLLGVLGGMAAIVTFGLLLSYAPQLATGPIPTPTPGGIAIGQYRTISNFVLTNQDNQPMPLSALRGKPTLIAFGYTFCPDVCPLTMVDLRRVKRALGEAGEQVNFVFISVDPQRDTPEVIRRYVTAFDPAFIGLTGDEATLKKLIYEFDGLFEKQPPQSNNPESYLVAHTSFIYLLDAQGKWRMKYSFGTPVEVIAQDVQAMLRES</sequence>
<keyword evidence="2 3" id="KW-0186">Copper</keyword>
<evidence type="ECO:0000256" key="2">
    <source>
        <dbReference type="ARBA" id="ARBA00023008"/>
    </source>
</evidence>
<reference evidence="7 8" key="1">
    <citation type="submission" date="2017-11" db="EMBL/GenBank/DDBJ databases">
        <title>Evolution of Phototrophy in the Chloroflexi Phylum Driven by Horizontal Gene Transfer.</title>
        <authorList>
            <person name="Ward L.M."/>
            <person name="Hemp J."/>
            <person name="Shih P.M."/>
            <person name="Mcglynn S.E."/>
            <person name="Fischer W."/>
        </authorList>
    </citation>
    <scope>NUCLEOTIDE SEQUENCE [LARGE SCALE GENOMIC DNA]</scope>
    <source>
        <strain evidence="7">JP3_7</strain>
    </source>
</reference>
<dbReference type="Pfam" id="PF02630">
    <property type="entry name" value="SCO1-SenC"/>
    <property type="match status" value="1"/>
</dbReference>